<dbReference type="RefSeq" id="WP_037227596.1">
    <property type="nucleotide sequence ID" value="NZ_BAWF01000006.1"/>
</dbReference>
<dbReference type="AlphaFoldDB" id="X0PXQ3"/>
<dbReference type="EMBL" id="BAWF01000006">
    <property type="protein sequence ID" value="GAF43132.1"/>
    <property type="molecule type" value="Genomic_DNA"/>
</dbReference>
<accession>X0PXQ3</accession>
<proteinExistence type="predicted"/>
<sequence>MRELTAKTVEKAAGLLGVSTSRIRQRAVRASRQASSSSVCTAIPIEAGTTEFADFQIEAMLATEGRTSTAS</sequence>
<evidence type="ECO:0000313" key="2">
    <source>
        <dbReference type="Proteomes" id="UP000019491"/>
    </source>
</evidence>
<comment type="caution">
    <text evidence="1">The sequence shown here is derived from an EMBL/GenBank/DDBJ whole genome shotgun (WGS) entry which is preliminary data.</text>
</comment>
<name>X0PXQ3_RHOWR</name>
<dbReference type="Proteomes" id="UP000019491">
    <property type="component" value="Unassembled WGS sequence"/>
</dbReference>
<gene>
    <name evidence="1" type="ORF">RW1_006_00240</name>
</gene>
<keyword evidence="2" id="KW-1185">Reference proteome</keyword>
<reference evidence="1 2" key="1">
    <citation type="submission" date="2014-02" db="EMBL/GenBank/DDBJ databases">
        <title>Whole genome shotgun sequence of Rhodococcus wratislaviensis NBRC 100605.</title>
        <authorList>
            <person name="Hosoyama A."/>
            <person name="Tsuchikane K."/>
            <person name="Yoshida I."/>
            <person name="Ohji S."/>
            <person name="Ichikawa N."/>
            <person name="Yamazoe A."/>
            <person name="Fujita N."/>
        </authorList>
    </citation>
    <scope>NUCLEOTIDE SEQUENCE [LARGE SCALE GENOMIC DNA]</scope>
    <source>
        <strain evidence="1 2">NBRC 100605</strain>
    </source>
</reference>
<evidence type="ECO:0000313" key="1">
    <source>
        <dbReference type="EMBL" id="GAF43132.1"/>
    </source>
</evidence>
<protein>
    <submittedName>
        <fullName evidence="1">Uncharacterized protein</fullName>
    </submittedName>
</protein>
<organism evidence="1 2">
    <name type="scientific">Rhodococcus wratislaviensis NBRC 100605</name>
    <dbReference type="NCBI Taxonomy" id="1219028"/>
    <lineage>
        <taxon>Bacteria</taxon>
        <taxon>Bacillati</taxon>
        <taxon>Actinomycetota</taxon>
        <taxon>Actinomycetes</taxon>
        <taxon>Mycobacteriales</taxon>
        <taxon>Nocardiaceae</taxon>
        <taxon>Rhodococcus</taxon>
    </lineage>
</organism>